<evidence type="ECO:0000313" key="3">
    <source>
        <dbReference type="EMBL" id="MFC3196563.1"/>
    </source>
</evidence>
<proteinExistence type="inferred from homology"/>
<name>A0ABV7JEM3_9SPHI</name>
<dbReference type="InterPro" id="IPR034660">
    <property type="entry name" value="DinB/YfiT-like"/>
</dbReference>
<accession>A0ABV7JEM3</accession>
<evidence type="ECO:0000313" key="4">
    <source>
        <dbReference type="Proteomes" id="UP001595526"/>
    </source>
</evidence>
<dbReference type="SUPFAM" id="SSF109854">
    <property type="entry name" value="DinB/YfiT-like putative metalloenzymes"/>
    <property type="match status" value="1"/>
</dbReference>
<protein>
    <submittedName>
        <fullName evidence="3">DinB family protein</fullName>
    </submittedName>
</protein>
<dbReference type="PANTHER" id="PTHR37302">
    <property type="entry name" value="SLR1116 PROTEIN"/>
    <property type="match status" value="1"/>
</dbReference>
<keyword evidence="2" id="KW-0479">Metal-binding</keyword>
<dbReference type="RefSeq" id="WP_379019397.1">
    <property type="nucleotide sequence ID" value="NZ_JBHRTA010000008.1"/>
</dbReference>
<gene>
    <name evidence="3" type="ORF">ACFOET_02940</name>
</gene>
<evidence type="ECO:0000256" key="2">
    <source>
        <dbReference type="ARBA" id="ARBA00022723"/>
    </source>
</evidence>
<evidence type="ECO:0000256" key="1">
    <source>
        <dbReference type="ARBA" id="ARBA00008635"/>
    </source>
</evidence>
<dbReference type="EMBL" id="JBHRTA010000008">
    <property type="protein sequence ID" value="MFC3196563.1"/>
    <property type="molecule type" value="Genomic_DNA"/>
</dbReference>
<dbReference type="Proteomes" id="UP001595526">
    <property type="component" value="Unassembled WGS sequence"/>
</dbReference>
<dbReference type="Gene3D" id="1.20.120.450">
    <property type="entry name" value="dinb family like domain"/>
    <property type="match status" value="1"/>
</dbReference>
<reference evidence="4" key="1">
    <citation type="journal article" date="2019" name="Int. J. Syst. Evol. Microbiol.">
        <title>The Global Catalogue of Microorganisms (GCM) 10K type strain sequencing project: providing services to taxonomists for standard genome sequencing and annotation.</title>
        <authorList>
            <consortium name="The Broad Institute Genomics Platform"/>
            <consortium name="The Broad Institute Genome Sequencing Center for Infectious Disease"/>
            <person name="Wu L."/>
            <person name="Ma J."/>
        </authorList>
    </citation>
    <scope>NUCLEOTIDE SEQUENCE [LARGE SCALE GENOMIC DNA]</scope>
    <source>
        <strain evidence="4">KCTC 52416</strain>
    </source>
</reference>
<dbReference type="Pfam" id="PF05163">
    <property type="entry name" value="DinB"/>
    <property type="match status" value="1"/>
</dbReference>
<dbReference type="InterPro" id="IPR007837">
    <property type="entry name" value="DinB"/>
</dbReference>
<dbReference type="PANTHER" id="PTHR37302:SF3">
    <property type="entry name" value="DAMAGE-INDUCIBLE PROTEIN DINB"/>
    <property type="match status" value="1"/>
</dbReference>
<sequence>MNETLERLFAYNHQCNQQLAAILHKQSAVAGAKSISIFSHILSAHHIWNHRIAGQSPAYNVWELHPTDAFEAIDRHNHDQTITVLDTVDLTTEITYVNSKGQRFANTAGDIFLHVINHTTYHRGQLALLFRQNGMEPLATDYILYRR</sequence>
<keyword evidence="4" id="KW-1185">Reference proteome</keyword>
<organism evidence="3 4">
    <name type="scientific">Parapedobacter deserti</name>
    <dbReference type="NCBI Taxonomy" id="1912957"/>
    <lineage>
        <taxon>Bacteria</taxon>
        <taxon>Pseudomonadati</taxon>
        <taxon>Bacteroidota</taxon>
        <taxon>Sphingobacteriia</taxon>
        <taxon>Sphingobacteriales</taxon>
        <taxon>Sphingobacteriaceae</taxon>
        <taxon>Parapedobacter</taxon>
    </lineage>
</organism>
<comment type="similarity">
    <text evidence="1">Belongs to the DinB family.</text>
</comment>
<comment type="caution">
    <text evidence="3">The sequence shown here is derived from an EMBL/GenBank/DDBJ whole genome shotgun (WGS) entry which is preliminary data.</text>
</comment>